<feature type="transmembrane region" description="Helical" evidence="1">
    <location>
        <begin position="137"/>
        <end position="163"/>
    </location>
</feature>
<evidence type="ECO:0000313" key="2">
    <source>
        <dbReference type="EMBL" id="BAY82951.1"/>
    </source>
</evidence>
<dbReference type="Proteomes" id="UP000218418">
    <property type="component" value="Chromosome"/>
</dbReference>
<reference evidence="2 3" key="1">
    <citation type="submission" date="2017-06" db="EMBL/GenBank/DDBJ databases">
        <title>Genome sequencing of cyanobaciteial culture collection at National Institute for Environmental Studies (NIES).</title>
        <authorList>
            <person name="Hirose Y."/>
            <person name="Shimura Y."/>
            <person name="Fujisawa T."/>
            <person name="Nakamura Y."/>
            <person name="Kawachi M."/>
        </authorList>
    </citation>
    <scope>NUCLEOTIDE SEQUENCE [LARGE SCALE GENOMIC DNA]</scope>
    <source>
        <strain evidence="2 3">NIES-267</strain>
    </source>
</reference>
<accession>A0A1Z4LP05</accession>
<keyword evidence="1" id="KW-1133">Transmembrane helix</keyword>
<keyword evidence="1" id="KW-0812">Transmembrane</keyword>
<dbReference type="AlphaFoldDB" id="A0A1Z4LP05"/>
<gene>
    <name evidence="2" type="ORF">NIES267_24370</name>
</gene>
<dbReference type="EMBL" id="AP018227">
    <property type="protein sequence ID" value="BAY82951.1"/>
    <property type="molecule type" value="Genomic_DNA"/>
</dbReference>
<evidence type="ECO:0000256" key="1">
    <source>
        <dbReference type="SAM" id="Phobius"/>
    </source>
</evidence>
<feature type="transmembrane region" description="Helical" evidence="1">
    <location>
        <begin position="113"/>
        <end position="130"/>
    </location>
</feature>
<feature type="transmembrane region" description="Helical" evidence="1">
    <location>
        <begin position="80"/>
        <end position="101"/>
    </location>
</feature>
<proteinExistence type="predicted"/>
<protein>
    <submittedName>
        <fullName evidence="2">Uncharacterized protein</fullName>
    </submittedName>
</protein>
<organism evidence="2 3">
    <name type="scientific">Calothrix parasitica NIES-267</name>
    <dbReference type="NCBI Taxonomy" id="1973488"/>
    <lineage>
        <taxon>Bacteria</taxon>
        <taxon>Bacillati</taxon>
        <taxon>Cyanobacteriota</taxon>
        <taxon>Cyanophyceae</taxon>
        <taxon>Nostocales</taxon>
        <taxon>Calotrichaceae</taxon>
        <taxon>Calothrix</taxon>
    </lineage>
</organism>
<keyword evidence="1" id="KW-0472">Membrane</keyword>
<dbReference type="OrthoDB" id="478265at2"/>
<name>A0A1Z4LP05_9CYAN</name>
<evidence type="ECO:0000313" key="3">
    <source>
        <dbReference type="Proteomes" id="UP000218418"/>
    </source>
</evidence>
<keyword evidence="3" id="KW-1185">Reference proteome</keyword>
<sequence>MTTQPDYSKIYTHAPEQHPNLILGSLQFLFWVFFRPTAFKNHLKRIHPILDTDISLITALKRESDILENPALRKFFVQGFFILPILLGVILCVAIYIYNWVLDGIVVSLRAEVALVLASCLLLGLLYTIGSNIVFTLIYATVLLLLARTPVVSLFFIIGVIIASWRPNIFHPLLIPWNSFLYSLEQIRTSRKLSLLRFHPAFWNEHSESNGTKKSRNTCGLSCLQFSA</sequence>